<dbReference type="GO" id="GO:0005524">
    <property type="term" value="F:ATP binding"/>
    <property type="evidence" value="ECO:0007669"/>
    <property type="project" value="InterPro"/>
</dbReference>
<name>A0A8H5HJB6_9AGAR</name>
<feature type="compositionally biased region" description="Basic and acidic residues" evidence="1">
    <location>
        <begin position="266"/>
        <end position="278"/>
    </location>
</feature>
<dbReference type="PROSITE" id="PS50011">
    <property type="entry name" value="PROTEIN_KINASE_DOM"/>
    <property type="match status" value="1"/>
</dbReference>
<reference evidence="3 4" key="1">
    <citation type="journal article" date="2020" name="ISME J.">
        <title>Uncovering the hidden diversity of litter-decomposition mechanisms in mushroom-forming fungi.</title>
        <authorList>
            <person name="Floudas D."/>
            <person name="Bentzer J."/>
            <person name="Ahren D."/>
            <person name="Johansson T."/>
            <person name="Persson P."/>
            <person name="Tunlid A."/>
        </authorList>
    </citation>
    <scope>NUCLEOTIDE SEQUENCE [LARGE SCALE GENOMIC DNA]</scope>
    <source>
        <strain evidence="3 4">CBS 661.87</strain>
    </source>
</reference>
<organism evidence="3 4">
    <name type="scientific">Tricholomella constricta</name>
    <dbReference type="NCBI Taxonomy" id="117010"/>
    <lineage>
        <taxon>Eukaryota</taxon>
        <taxon>Fungi</taxon>
        <taxon>Dikarya</taxon>
        <taxon>Basidiomycota</taxon>
        <taxon>Agaricomycotina</taxon>
        <taxon>Agaricomycetes</taxon>
        <taxon>Agaricomycetidae</taxon>
        <taxon>Agaricales</taxon>
        <taxon>Tricholomatineae</taxon>
        <taxon>Lyophyllaceae</taxon>
        <taxon>Tricholomella</taxon>
    </lineage>
</organism>
<feature type="region of interest" description="Disordered" evidence="1">
    <location>
        <begin position="253"/>
        <end position="278"/>
    </location>
</feature>
<evidence type="ECO:0000259" key="2">
    <source>
        <dbReference type="PROSITE" id="PS50011"/>
    </source>
</evidence>
<dbReference type="Proteomes" id="UP000565441">
    <property type="component" value="Unassembled WGS sequence"/>
</dbReference>
<dbReference type="GO" id="GO:0004672">
    <property type="term" value="F:protein kinase activity"/>
    <property type="evidence" value="ECO:0007669"/>
    <property type="project" value="InterPro"/>
</dbReference>
<dbReference type="InterPro" id="IPR000719">
    <property type="entry name" value="Prot_kinase_dom"/>
</dbReference>
<proteinExistence type="predicted"/>
<keyword evidence="4" id="KW-1185">Reference proteome</keyword>
<evidence type="ECO:0000313" key="3">
    <source>
        <dbReference type="EMBL" id="KAF5384302.1"/>
    </source>
</evidence>
<feature type="domain" description="Protein kinase" evidence="2">
    <location>
        <begin position="1"/>
        <end position="394"/>
    </location>
</feature>
<dbReference type="SUPFAM" id="SSF56112">
    <property type="entry name" value="Protein kinase-like (PK-like)"/>
    <property type="match status" value="1"/>
</dbReference>
<accession>A0A8H5HJB6</accession>
<evidence type="ECO:0000313" key="4">
    <source>
        <dbReference type="Proteomes" id="UP000565441"/>
    </source>
</evidence>
<protein>
    <recommendedName>
        <fullName evidence="2">Protein kinase domain-containing protein</fullName>
    </recommendedName>
</protein>
<comment type="caution">
    <text evidence="3">The sequence shown here is derived from an EMBL/GenBank/DDBJ whole genome shotgun (WGS) entry which is preliminary data.</text>
</comment>
<evidence type="ECO:0000256" key="1">
    <source>
        <dbReference type="SAM" id="MobiDB-lite"/>
    </source>
</evidence>
<dbReference type="InterPro" id="IPR011009">
    <property type="entry name" value="Kinase-like_dom_sf"/>
</dbReference>
<gene>
    <name evidence="3" type="ORF">D9615_003096</name>
</gene>
<dbReference type="OrthoDB" id="5987198at2759"/>
<dbReference type="Gene3D" id="1.10.510.10">
    <property type="entry name" value="Transferase(Phosphotransferase) domain 1"/>
    <property type="match status" value="1"/>
</dbReference>
<dbReference type="EMBL" id="JAACJP010000005">
    <property type="protein sequence ID" value="KAF5384302.1"/>
    <property type="molecule type" value="Genomic_DNA"/>
</dbReference>
<dbReference type="AlphaFoldDB" id="A0A8H5HJB6"/>
<sequence length="394" mass="45115">MPFSPEELDKAYQEVVSENPYINRELFMGKHLGSEHFWVGIQPFLLHRGYRLRPRYDPQWVAPWLRGPEINQDILAFEESLILGKGKDLLDAVRVSDGLKVVFKRVSTGSPEINIARYLSSPKLRLDPRNHTVPILDILPLPDDDAFALLVMPQLIGFNQVPFQRLGEMTDALHQYFEGLEFLHEHNIAHRDACYFNLMMDASKVVPRGVHFIESDTHDGLVRELEWNDRTSVGPVPYYIIDFGLSVMYPKGRKRQSRGPYGQDRSVPEHKHEDPHDPFKVDIYQLGRVMFRMIQQYDGLEPLLDIATAMTRQDPEDRISLRDALDQLDRIPKKKLKRRSSSQQPQRGAFKYCVAPKCVTNPATAPPSISASGQCSLITVTPQGVARGWEIGEY</sequence>